<dbReference type="AlphaFoldDB" id="A0A7X0PHC5"/>
<name>A0A7X0PHC5_9BURK</name>
<evidence type="ECO:0000313" key="4">
    <source>
        <dbReference type="Proteomes" id="UP000575083"/>
    </source>
</evidence>
<keyword evidence="2" id="KW-1133">Transmembrane helix</keyword>
<reference evidence="3 4" key="1">
    <citation type="submission" date="2020-08" db="EMBL/GenBank/DDBJ databases">
        <title>Functional genomics of gut bacteria from endangered species of beetles.</title>
        <authorList>
            <person name="Carlos-Shanley C."/>
        </authorList>
    </citation>
    <scope>NUCLEOTIDE SEQUENCE [LARGE SCALE GENOMIC DNA]</scope>
    <source>
        <strain evidence="3 4">S00198</strain>
    </source>
</reference>
<evidence type="ECO:0000313" key="3">
    <source>
        <dbReference type="EMBL" id="MBB6561987.1"/>
    </source>
</evidence>
<protein>
    <recommendedName>
        <fullName evidence="5">DUF4145 domain-containing protein</fullName>
    </recommendedName>
</protein>
<evidence type="ECO:0000256" key="1">
    <source>
        <dbReference type="SAM" id="MobiDB-lite"/>
    </source>
</evidence>
<organism evidence="3 4">
    <name type="scientific">Acidovorax soli</name>
    <dbReference type="NCBI Taxonomy" id="592050"/>
    <lineage>
        <taxon>Bacteria</taxon>
        <taxon>Pseudomonadati</taxon>
        <taxon>Pseudomonadota</taxon>
        <taxon>Betaproteobacteria</taxon>
        <taxon>Burkholderiales</taxon>
        <taxon>Comamonadaceae</taxon>
        <taxon>Acidovorax</taxon>
    </lineage>
</organism>
<keyword evidence="4" id="KW-1185">Reference proteome</keyword>
<feature type="compositionally biased region" description="Polar residues" evidence="1">
    <location>
        <begin position="79"/>
        <end position="90"/>
    </location>
</feature>
<sequence length="242" mass="27146">MGWLEFISKIVAAIAWPAAVVILGVLFKGKLEQLLGKVRRAKGAGFEFDFISVEEKAEAAKQSLKEELSEPPPPREQPSTHVPASESENTAAPVPERPKFSMVENDGSEELEHLRPRDLNPSALILSAWSDIEVQLLEFINERAIFVSTSHTRSPAGWLQAIQQEGALPKNLINSIRELQQLRNRVAHADSWMPDRDDANRYFNAARSVIFSIREVQKRGGNVVFRDNEVDHFRPKDKGEGS</sequence>
<keyword evidence="2" id="KW-0472">Membrane</keyword>
<keyword evidence="2" id="KW-0812">Transmembrane</keyword>
<feature type="transmembrane region" description="Helical" evidence="2">
    <location>
        <begin position="6"/>
        <end position="27"/>
    </location>
</feature>
<dbReference type="RefSeq" id="WP_184861569.1">
    <property type="nucleotide sequence ID" value="NZ_JACHLK010000010.1"/>
</dbReference>
<evidence type="ECO:0000256" key="2">
    <source>
        <dbReference type="SAM" id="Phobius"/>
    </source>
</evidence>
<accession>A0A7X0PHC5</accession>
<dbReference type="Proteomes" id="UP000575083">
    <property type="component" value="Unassembled WGS sequence"/>
</dbReference>
<feature type="region of interest" description="Disordered" evidence="1">
    <location>
        <begin position="61"/>
        <end position="101"/>
    </location>
</feature>
<dbReference type="EMBL" id="JACHLK010000010">
    <property type="protein sequence ID" value="MBB6561987.1"/>
    <property type="molecule type" value="Genomic_DNA"/>
</dbReference>
<evidence type="ECO:0008006" key="5">
    <source>
        <dbReference type="Google" id="ProtNLM"/>
    </source>
</evidence>
<comment type="caution">
    <text evidence="3">The sequence shown here is derived from an EMBL/GenBank/DDBJ whole genome shotgun (WGS) entry which is preliminary data.</text>
</comment>
<gene>
    <name evidence="3" type="ORF">HNP48_004689</name>
</gene>
<proteinExistence type="predicted"/>